<organism evidence="2 3">
    <name type="scientific">Arthrobotrys musiformis</name>
    <dbReference type="NCBI Taxonomy" id="47236"/>
    <lineage>
        <taxon>Eukaryota</taxon>
        <taxon>Fungi</taxon>
        <taxon>Dikarya</taxon>
        <taxon>Ascomycota</taxon>
        <taxon>Pezizomycotina</taxon>
        <taxon>Orbiliomycetes</taxon>
        <taxon>Orbiliales</taxon>
        <taxon>Orbiliaceae</taxon>
        <taxon>Arthrobotrys</taxon>
    </lineage>
</organism>
<comment type="caution">
    <text evidence="2">The sequence shown here is derived from an EMBL/GenBank/DDBJ whole genome shotgun (WGS) entry which is preliminary data.</text>
</comment>
<proteinExistence type="predicted"/>
<dbReference type="Proteomes" id="UP001370758">
    <property type="component" value="Unassembled WGS sequence"/>
</dbReference>
<dbReference type="AlphaFoldDB" id="A0AAV9WCM5"/>
<feature type="transmembrane region" description="Helical" evidence="1">
    <location>
        <begin position="172"/>
        <end position="193"/>
    </location>
</feature>
<keyword evidence="1" id="KW-0472">Membrane</keyword>
<protein>
    <submittedName>
        <fullName evidence="2">Uncharacterized protein</fullName>
    </submittedName>
</protein>
<evidence type="ECO:0000313" key="2">
    <source>
        <dbReference type="EMBL" id="KAK6506629.1"/>
    </source>
</evidence>
<gene>
    <name evidence="2" type="ORF">TWF481_005085</name>
</gene>
<keyword evidence="3" id="KW-1185">Reference proteome</keyword>
<dbReference type="EMBL" id="JAVHJL010000003">
    <property type="protein sequence ID" value="KAK6506629.1"/>
    <property type="molecule type" value="Genomic_DNA"/>
</dbReference>
<evidence type="ECO:0000256" key="1">
    <source>
        <dbReference type="SAM" id="Phobius"/>
    </source>
</evidence>
<accession>A0AAV9WCM5</accession>
<name>A0AAV9WCM5_9PEZI</name>
<keyword evidence="1" id="KW-1133">Transmembrane helix</keyword>
<evidence type="ECO:0000313" key="3">
    <source>
        <dbReference type="Proteomes" id="UP001370758"/>
    </source>
</evidence>
<reference evidence="2 3" key="1">
    <citation type="submission" date="2023-08" db="EMBL/GenBank/DDBJ databases">
        <authorList>
            <person name="Palmer J.M."/>
        </authorList>
    </citation>
    <scope>NUCLEOTIDE SEQUENCE [LARGE SCALE GENOMIC DNA]</scope>
    <source>
        <strain evidence="2 3">TWF481</strain>
    </source>
</reference>
<sequence>MSVPHYVFNSGLIPAYGNDLQPPIEDVSTSESETESIFSNDSDGSNVTIDLYPISMIVLYPNIPLIGQLQTLHFVEVPAPFLDIDIYELFKPQMGWFFEDQFSKVGVMMFVYRENGAGARNFRQIHHPLIRNPQLQQTRWIEQMVIENGELGLRVQLIFPWYAQPINIIKGVFTIATIAVLSDLILCMLLLMCGMGVRMVALGAVMARPCTALMLAIACQLVVRAYHGKHVIGIQDYCIYGGIYCTCRG</sequence>
<keyword evidence="1" id="KW-0812">Transmembrane</keyword>
<feature type="transmembrane region" description="Helical" evidence="1">
    <location>
        <begin position="200"/>
        <end position="223"/>
    </location>
</feature>